<evidence type="ECO:0000313" key="1">
    <source>
        <dbReference type="EMBL" id="CEK53781.1"/>
    </source>
</evidence>
<name>A0A0B6YD83_9EUPU</name>
<reference evidence="1" key="1">
    <citation type="submission" date="2014-12" db="EMBL/GenBank/DDBJ databases">
        <title>Insight into the proteome of Arion vulgaris.</title>
        <authorList>
            <person name="Aradska J."/>
            <person name="Bulat T."/>
            <person name="Smidak R."/>
            <person name="Sarate P."/>
            <person name="Gangsoo J."/>
            <person name="Sialana F."/>
            <person name="Bilban M."/>
            <person name="Lubec G."/>
        </authorList>
    </citation>
    <scope>NUCLEOTIDE SEQUENCE</scope>
    <source>
        <tissue evidence="1">Skin</tissue>
    </source>
</reference>
<dbReference type="EMBL" id="HACG01006916">
    <property type="protein sequence ID" value="CEK53781.1"/>
    <property type="molecule type" value="Transcribed_RNA"/>
</dbReference>
<protein>
    <submittedName>
        <fullName evidence="1">Uncharacterized protein</fullName>
    </submittedName>
</protein>
<feature type="non-terminal residue" evidence="1">
    <location>
        <position position="70"/>
    </location>
</feature>
<gene>
    <name evidence="1" type="primary">ORF21225</name>
</gene>
<dbReference type="AlphaFoldDB" id="A0A0B6YD83"/>
<sequence length="70" mass="7858">MFEFQNDNNHGLKSGSLRAELVDSIWRSHLNTLIWLYTPDLTGVQGSKRADILANKIQTQGGRGMDRADV</sequence>
<accession>A0A0B6YD83</accession>
<organism evidence="1">
    <name type="scientific">Arion vulgaris</name>
    <dbReference type="NCBI Taxonomy" id="1028688"/>
    <lineage>
        <taxon>Eukaryota</taxon>
        <taxon>Metazoa</taxon>
        <taxon>Spiralia</taxon>
        <taxon>Lophotrochozoa</taxon>
        <taxon>Mollusca</taxon>
        <taxon>Gastropoda</taxon>
        <taxon>Heterobranchia</taxon>
        <taxon>Euthyneura</taxon>
        <taxon>Panpulmonata</taxon>
        <taxon>Eupulmonata</taxon>
        <taxon>Stylommatophora</taxon>
        <taxon>Helicina</taxon>
        <taxon>Arionoidea</taxon>
        <taxon>Arionidae</taxon>
        <taxon>Arion</taxon>
    </lineage>
</organism>
<proteinExistence type="predicted"/>